<proteinExistence type="predicted"/>
<dbReference type="AlphaFoldDB" id="A0A6C0AX24"/>
<sequence length="126" mass="15083">MDTKKKFEKILLERENTLHIDVMELMNLRKSGLIEDKFLIDMIEMRVKDKNILDINVGKKFTIYTLERSIFFIRDMAKMFYSLDDLNIESCKLRNIPSCFKTMFKFVKPLLCKHALDVLEIEQIKK</sequence>
<name>A0A6C0AX24_9ZZZZ</name>
<dbReference type="EMBL" id="MN738765">
    <property type="protein sequence ID" value="QHS83821.1"/>
    <property type="molecule type" value="Genomic_DNA"/>
</dbReference>
<protein>
    <submittedName>
        <fullName evidence="1">Uncharacterized protein</fullName>
    </submittedName>
</protein>
<evidence type="ECO:0000313" key="1">
    <source>
        <dbReference type="EMBL" id="QHS83821.1"/>
    </source>
</evidence>
<reference evidence="1" key="1">
    <citation type="journal article" date="2020" name="Nature">
        <title>Giant virus diversity and host interactions through global metagenomics.</title>
        <authorList>
            <person name="Schulz F."/>
            <person name="Roux S."/>
            <person name="Paez-Espino D."/>
            <person name="Jungbluth S."/>
            <person name="Walsh D.A."/>
            <person name="Denef V.J."/>
            <person name="McMahon K.D."/>
            <person name="Konstantinidis K.T."/>
            <person name="Eloe-Fadrosh E.A."/>
            <person name="Kyrpides N.C."/>
            <person name="Woyke T."/>
        </authorList>
    </citation>
    <scope>NUCLEOTIDE SEQUENCE</scope>
    <source>
        <strain evidence="1">GVMAG-S-ERX555961-36</strain>
    </source>
</reference>
<organism evidence="1">
    <name type="scientific">viral metagenome</name>
    <dbReference type="NCBI Taxonomy" id="1070528"/>
    <lineage>
        <taxon>unclassified sequences</taxon>
        <taxon>metagenomes</taxon>
        <taxon>organismal metagenomes</taxon>
    </lineage>
</organism>
<accession>A0A6C0AX24</accession>